<comment type="caution">
    <text evidence="2">The sequence shown here is derived from an EMBL/GenBank/DDBJ whole genome shotgun (WGS) entry which is preliminary data.</text>
</comment>
<dbReference type="RefSeq" id="WP_016420501.1">
    <property type="nucleotide sequence ID" value="NZ_FNND01000003.1"/>
</dbReference>
<evidence type="ECO:0000313" key="2">
    <source>
        <dbReference type="EMBL" id="SDW66263.1"/>
    </source>
</evidence>
<gene>
    <name evidence="2" type="ORF">SAMN05444420_103145</name>
</gene>
<evidence type="ECO:0000259" key="1">
    <source>
        <dbReference type="Pfam" id="PF14905"/>
    </source>
</evidence>
<organism evidence="2 3">
    <name type="scientific">Capnocytophaga granulosa</name>
    <dbReference type="NCBI Taxonomy" id="45242"/>
    <lineage>
        <taxon>Bacteria</taxon>
        <taxon>Pseudomonadati</taxon>
        <taxon>Bacteroidota</taxon>
        <taxon>Flavobacteriia</taxon>
        <taxon>Flavobacteriales</taxon>
        <taxon>Flavobacteriaceae</taxon>
        <taxon>Capnocytophaga</taxon>
    </lineage>
</organism>
<dbReference type="SUPFAM" id="SSF56935">
    <property type="entry name" value="Porins"/>
    <property type="match status" value="1"/>
</dbReference>
<dbReference type="GeneID" id="85016922"/>
<dbReference type="InterPro" id="IPR008969">
    <property type="entry name" value="CarboxyPept-like_regulatory"/>
</dbReference>
<dbReference type="OrthoDB" id="1151044at2"/>
<dbReference type="InterPro" id="IPR041700">
    <property type="entry name" value="OMP_b-brl_3"/>
</dbReference>
<evidence type="ECO:0000313" key="3">
    <source>
        <dbReference type="Proteomes" id="UP000182771"/>
    </source>
</evidence>
<dbReference type="Proteomes" id="UP000182771">
    <property type="component" value="Unassembled WGS sequence"/>
</dbReference>
<accession>A0A1H2VD60</accession>
<dbReference type="EMBL" id="FNND01000003">
    <property type="protein sequence ID" value="SDW66263.1"/>
    <property type="molecule type" value="Genomic_DNA"/>
</dbReference>
<keyword evidence="3" id="KW-1185">Reference proteome</keyword>
<dbReference type="SUPFAM" id="SSF49464">
    <property type="entry name" value="Carboxypeptidase regulatory domain-like"/>
    <property type="match status" value="1"/>
</dbReference>
<protein>
    <submittedName>
        <fullName evidence="2">Outer membrane receptor proteins, mostly Fe transport</fullName>
    </submittedName>
</protein>
<feature type="domain" description="Outer membrane protein beta-barrel" evidence="1">
    <location>
        <begin position="362"/>
        <end position="749"/>
    </location>
</feature>
<reference evidence="2 3" key="1">
    <citation type="submission" date="2016-10" db="EMBL/GenBank/DDBJ databases">
        <authorList>
            <person name="Varghese N."/>
            <person name="Submissions S."/>
        </authorList>
    </citation>
    <scope>NUCLEOTIDE SEQUENCE [LARGE SCALE GENOMIC DNA]</scope>
    <source>
        <strain evidence="2 3">DSM 11449</strain>
    </source>
</reference>
<proteinExistence type="predicted"/>
<sequence>MKSFFLLCCFVPFCCWGQFKVEGVLRDKSNAPIAYCTVKLLQEEKVVEATLSKQDGSFSLQAAAGTYTLTVSSVFYEGFSKVLSLQSDTSLGEISLAEKVQELSGVSIARTKSPITYTDTGVVIAVAESRLKNRDNILEILDYAPSISTVNGLNILGSDDIQLVLDGKELHLPKDKILKFLSTIPTNTIESIEVVDRMDASTEASKFGIIKINTIQKQGWVGELRQRIYFKPQFGYDSGVDLFYATEKYRIYGNLYHFRSKTVLEEANELTLKNVQRSYNSTTEAKLRRIGNNVLFGTDYTPHENTSLSFLYMLNYDEDKDHDRNTRTEVYDHNTYDHWIANHKLFSQHSTDHTFSLALKQTLDTLNSNLQVNLDFMNRKYENPSWEEETLHKALVTTKVFEEANDDKVFVYALKAAWNKKWADKQAFSLGTRLSLVDNRLYQNRFYLVNQQYIKDTDYSKDFFLKEYILALYASYNFPVGESASVSLGARSEYNYNDFNNRSAYYYNNDWQWLFNAQYKGQLWGYSFYISAAERLSRPYFNAFNPTYIRYSPTTAGVGNKELKPANTYQVQWGHTGRLNLSLTYRYTQNNIVYMPSDVAGIRVTRPENAGYKNDFFLHISSFQKLTDWCEMNAKFVGGSLHFRLPNEQYHSLYAEVFLSQRFYLPWDMELGVNYTYTSDHKNMYFKNYQSNTFGVDLFYPISDAFKLNAFVSDLFNTSRSKSEYDFNQVYSYSYNKANTRFFGLSLIYQFAKGKEVEEDVRGSGIESERSRL</sequence>
<dbReference type="Pfam" id="PF14905">
    <property type="entry name" value="OMP_b-brl_3"/>
    <property type="match status" value="1"/>
</dbReference>
<dbReference type="Gene3D" id="2.60.40.1120">
    <property type="entry name" value="Carboxypeptidase-like, regulatory domain"/>
    <property type="match status" value="1"/>
</dbReference>
<name>A0A1H2VD60_9FLAO</name>
<keyword evidence="2" id="KW-0675">Receptor</keyword>
<dbReference type="AlphaFoldDB" id="A0A1H2VD60"/>
<dbReference type="Pfam" id="PF13620">
    <property type="entry name" value="CarboxypepD_reg"/>
    <property type="match status" value="1"/>
</dbReference>